<dbReference type="PANTHER" id="PTHR42915:SF1">
    <property type="entry name" value="PEPTIDOGLYCAN BETA-N-ACETYLMURAMIDASE NAMZ"/>
    <property type="match status" value="1"/>
</dbReference>
<evidence type="ECO:0000259" key="1">
    <source>
        <dbReference type="Pfam" id="PF07075"/>
    </source>
</evidence>
<evidence type="ECO:0000313" key="4">
    <source>
        <dbReference type="Proteomes" id="UP000198806"/>
    </source>
</evidence>
<dbReference type="STRING" id="1527.SAMN04489757_1124"/>
<dbReference type="PANTHER" id="PTHR42915">
    <property type="entry name" value="HYPOTHETICAL 460 KDA PROTEIN IN FEUA-SIGW INTERGENIC REGION [PRECURSOR]"/>
    <property type="match status" value="1"/>
</dbReference>
<feature type="domain" description="Peptidoglycan beta-N-acetylmuramidase NamZ N-terminal" evidence="1">
    <location>
        <begin position="20"/>
        <end position="219"/>
    </location>
</feature>
<dbReference type="EMBL" id="FOWD01000012">
    <property type="protein sequence ID" value="SFO18104.1"/>
    <property type="molecule type" value="Genomic_DNA"/>
</dbReference>
<dbReference type="Pfam" id="PF07075">
    <property type="entry name" value="NamZ_N"/>
    <property type="match status" value="1"/>
</dbReference>
<evidence type="ECO:0000313" key="3">
    <source>
        <dbReference type="EMBL" id="SFO18104.1"/>
    </source>
</evidence>
<dbReference type="RefSeq" id="WP_091686073.1">
    <property type="nucleotide sequence ID" value="NZ_BAABFM010000014.1"/>
</dbReference>
<dbReference type="InterPro" id="IPR048502">
    <property type="entry name" value="NamZ_N"/>
</dbReference>
<dbReference type="PIRSF" id="PIRSF016719">
    <property type="entry name" value="UCP016719"/>
    <property type="match status" value="1"/>
</dbReference>
<dbReference type="GO" id="GO:0033922">
    <property type="term" value="F:peptidoglycan beta-N-acetylmuramidase activity"/>
    <property type="evidence" value="ECO:0007669"/>
    <property type="project" value="InterPro"/>
</dbReference>
<evidence type="ECO:0000259" key="2">
    <source>
        <dbReference type="Pfam" id="PF20732"/>
    </source>
</evidence>
<sequence>MKLGIDQIDKYMYLFEGKKVGLITNPTGVNSELESTIDILHKKVNLVRLFSPEHGVRGDIQAGEAVENYVDESTSLPVITLYGKNKRPSKEMLEDIDILAMDIQDVGSRLYTYLYTMSYCMQGCAQFGKTFVLFDRPNPIGGESVEGNIIQEGFTSFVGLHPITYRYGLTIGEMAEFFNKEFHIQCDLKVIPMEGWTRSMFYEDTNLAWILPSPNMPTVDTAFVYNAACIFEGTNISEGRGTTKPFEFVGAPWLNAGKLADIMNGLKLEGVVFRPVYFTPTFSKHANELCKGVQLHVTNRSTFCAVKTGLHLLEVVKRMSKEKFQYLPAFSERGKPMIDYNTGSDYIRTHDFSAKEVYQMWKKDEEEFKQKKEKYHIYK</sequence>
<dbReference type="InterPro" id="IPR008302">
    <property type="entry name" value="NamZ"/>
</dbReference>
<feature type="domain" description="Peptidoglycan beta-N-acetylmuramidase NamZ C-terminal" evidence="2">
    <location>
        <begin position="223"/>
        <end position="378"/>
    </location>
</feature>
<protein>
    <submittedName>
        <fullName evidence="3">Uncharacterized conserved protein YbbC, DUF1343 family</fullName>
    </submittedName>
</protein>
<name>A0A1I5F2Y0_9FIRM</name>
<accession>A0A1I5F2Y0</accession>
<dbReference type="InterPro" id="IPR048503">
    <property type="entry name" value="NamZ_C"/>
</dbReference>
<proteinExistence type="predicted"/>
<dbReference type="Gene3D" id="3.40.50.12170">
    <property type="entry name" value="Uncharacterised protein PF07075, DUF1343"/>
    <property type="match status" value="1"/>
</dbReference>
<dbReference type="Proteomes" id="UP000198806">
    <property type="component" value="Unassembled WGS sequence"/>
</dbReference>
<dbReference type="OrthoDB" id="9801061at2"/>
<gene>
    <name evidence="3" type="ORF">SAMN04489757_1124</name>
</gene>
<dbReference type="Gene3D" id="3.90.1150.140">
    <property type="match status" value="1"/>
</dbReference>
<organism evidence="3 4">
    <name type="scientific">Anaerocolumna aminovalerica</name>
    <dbReference type="NCBI Taxonomy" id="1527"/>
    <lineage>
        <taxon>Bacteria</taxon>
        <taxon>Bacillati</taxon>
        <taxon>Bacillota</taxon>
        <taxon>Clostridia</taxon>
        <taxon>Lachnospirales</taxon>
        <taxon>Lachnospiraceae</taxon>
        <taxon>Anaerocolumna</taxon>
    </lineage>
</organism>
<keyword evidence="4" id="KW-1185">Reference proteome</keyword>
<dbReference type="AlphaFoldDB" id="A0A1I5F2Y0"/>
<reference evidence="3 4" key="1">
    <citation type="submission" date="2016-10" db="EMBL/GenBank/DDBJ databases">
        <authorList>
            <person name="de Groot N.N."/>
        </authorList>
    </citation>
    <scope>NUCLEOTIDE SEQUENCE [LARGE SCALE GENOMIC DNA]</scope>
    <source>
        <strain evidence="3 4">DSM 1283</strain>
    </source>
</reference>
<dbReference type="Pfam" id="PF20732">
    <property type="entry name" value="NamZ_C"/>
    <property type="match status" value="1"/>
</dbReference>